<dbReference type="AlphaFoldDB" id="A0A6M1RMT6"/>
<organism evidence="2 3">
    <name type="scientific">Limisphaera ngatamarikiensis</name>
    <dbReference type="NCBI Taxonomy" id="1324935"/>
    <lineage>
        <taxon>Bacteria</taxon>
        <taxon>Pseudomonadati</taxon>
        <taxon>Verrucomicrobiota</taxon>
        <taxon>Verrucomicrobiia</taxon>
        <taxon>Limisphaerales</taxon>
        <taxon>Limisphaeraceae</taxon>
        <taxon>Limisphaera</taxon>
    </lineage>
</organism>
<evidence type="ECO:0000256" key="1">
    <source>
        <dbReference type="SAM" id="SignalP"/>
    </source>
</evidence>
<evidence type="ECO:0000313" key="3">
    <source>
        <dbReference type="Proteomes" id="UP000477311"/>
    </source>
</evidence>
<dbReference type="PANTHER" id="PTHR12697:SF38">
    <property type="entry name" value="PBS LYASE HEAT DOMAIN PROTEIN REPEAT-CONTAINING PROTEIN"/>
    <property type="match status" value="1"/>
</dbReference>
<dbReference type="RefSeq" id="WP_165106770.1">
    <property type="nucleotide sequence ID" value="NZ_JAAKYA010000042.1"/>
</dbReference>
<dbReference type="EMBL" id="JAAKYA010000042">
    <property type="protein sequence ID" value="NGO39003.1"/>
    <property type="molecule type" value="Genomic_DNA"/>
</dbReference>
<feature type="chain" id="PRO_5026758401" description="HEAT repeat domain-containing protein" evidence="1">
    <location>
        <begin position="21"/>
        <end position="660"/>
    </location>
</feature>
<dbReference type="GO" id="GO:0016491">
    <property type="term" value="F:oxidoreductase activity"/>
    <property type="evidence" value="ECO:0007669"/>
    <property type="project" value="TreeGrafter"/>
</dbReference>
<keyword evidence="3" id="KW-1185">Reference proteome</keyword>
<protein>
    <recommendedName>
        <fullName evidence="4">HEAT repeat domain-containing protein</fullName>
    </recommendedName>
</protein>
<reference evidence="2 3" key="1">
    <citation type="submission" date="2020-02" db="EMBL/GenBank/DDBJ databases">
        <title>Draft genome sequence of Limisphaera ngatamarikiensis NGM72.4T, a thermophilic Verrucomicrobia grouped in subdivision 3.</title>
        <authorList>
            <person name="Carere C.R."/>
            <person name="Steen J."/>
            <person name="Hugenholtz P."/>
            <person name="Stott M.B."/>
        </authorList>
    </citation>
    <scope>NUCLEOTIDE SEQUENCE [LARGE SCALE GENOMIC DNA]</scope>
    <source>
        <strain evidence="2 3">NGM72.4</strain>
    </source>
</reference>
<evidence type="ECO:0000313" key="2">
    <source>
        <dbReference type="EMBL" id="NGO39003.1"/>
    </source>
</evidence>
<dbReference type="PROSITE" id="PS51257">
    <property type="entry name" value="PROKAR_LIPOPROTEIN"/>
    <property type="match status" value="1"/>
</dbReference>
<dbReference type="InterPro" id="IPR004155">
    <property type="entry name" value="PBS_lyase_HEAT"/>
</dbReference>
<feature type="signal peptide" evidence="1">
    <location>
        <begin position="1"/>
        <end position="20"/>
    </location>
</feature>
<dbReference type="SMART" id="SM00567">
    <property type="entry name" value="EZ_HEAT"/>
    <property type="match status" value="4"/>
</dbReference>
<dbReference type="PANTHER" id="PTHR12697">
    <property type="entry name" value="PBS LYASE HEAT-LIKE PROTEIN"/>
    <property type="match status" value="1"/>
</dbReference>
<dbReference type="Gene3D" id="1.25.10.10">
    <property type="entry name" value="Leucine-rich Repeat Variant"/>
    <property type="match status" value="3"/>
</dbReference>
<sequence length="660" mass="70711">MNSTRLFRVFTSLIAAGALAGGCRTRPVAAPPTQSRPDPRETELCARLQAPDADLKARMDACRELARIGSVRALPALAPMLTNAELSHMARYALEPVPGEAVNEALRQAAHGAEGPVLAGLLTSLGVRRDTAAVPLLARHLTSPSPEIRRAAALALGEVATPEAVRALWTIWETAAPDVRATLGEALLRAAHRLHQAGQWKPALRIYEGLEASGVAPAHIRFAALQGRILMQGPRDVRLLSECLRSGDPLRVEAALAAAQQLPGESVTRALGEAASLLPPDLSLPVLQAVAFRGDPAGLPFLLQATNHPDPRVRVTAIQGLGWLGDPRAATALVPWAYHAEPELREAARSGLAALPGAAAEQAIFSLLDADDPARQLAGLDLVRRRRLAAALPRLQRMVRTQAPEVRLAAIRLIGELGNRMQWNWLLTEVRHLNEREDLDAARQALLALATRIGAGPQETEGVLTALAGTGPTQAPVLYGVLAQLGGDRALRYSLATVRTGPQELRAAAFEALLQWRSPEVTEALLLLAREAPEADRRENALRRYLQWAADPELNAEQRLAMCRQASRLVEGTSMAHLYLAAVGGLSTPEVVTLVKPFLDSTETRDAACAALLNVAERLCKTAGQQPLPEPVQLAVQRVISLTANEDLKRRAQALVNPGG</sequence>
<dbReference type="InterPro" id="IPR016024">
    <property type="entry name" value="ARM-type_fold"/>
</dbReference>
<dbReference type="Pfam" id="PF13646">
    <property type="entry name" value="HEAT_2"/>
    <property type="match status" value="2"/>
</dbReference>
<evidence type="ECO:0008006" key="4">
    <source>
        <dbReference type="Google" id="ProtNLM"/>
    </source>
</evidence>
<dbReference type="SUPFAM" id="SSF48371">
    <property type="entry name" value="ARM repeat"/>
    <property type="match status" value="1"/>
</dbReference>
<accession>A0A6M1RMT6</accession>
<gene>
    <name evidence="2" type="ORF">G4L39_06280</name>
</gene>
<name>A0A6M1RMT6_9BACT</name>
<keyword evidence="1" id="KW-0732">Signal</keyword>
<comment type="caution">
    <text evidence="2">The sequence shown here is derived from an EMBL/GenBank/DDBJ whole genome shotgun (WGS) entry which is preliminary data.</text>
</comment>
<dbReference type="InterPro" id="IPR011989">
    <property type="entry name" value="ARM-like"/>
</dbReference>
<proteinExistence type="predicted"/>
<dbReference type="Proteomes" id="UP000477311">
    <property type="component" value="Unassembled WGS sequence"/>
</dbReference>